<evidence type="ECO:0000313" key="4">
    <source>
        <dbReference type="EMBL" id="BBB28463.1"/>
    </source>
</evidence>
<dbReference type="Proteomes" id="UP000595332">
    <property type="component" value="Chromosome"/>
</dbReference>
<keyword evidence="4" id="KW-0326">Glycosidase</keyword>
<accession>A0A7R6PF75</accession>
<dbReference type="InterPro" id="IPR011757">
    <property type="entry name" value="Lytic_transglycosylase_MltB"/>
</dbReference>
<dbReference type="GO" id="GO:0009253">
    <property type="term" value="P:peptidoglycan catabolic process"/>
    <property type="evidence" value="ECO:0007669"/>
    <property type="project" value="TreeGrafter"/>
</dbReference>
<dbReference type="AlphaFoldDB" id="A0A7R6PF75"/>
<dbReference type="RefSeq" id="WP_201349160.1">
    <property type="nucleotide sequence ID" value="NZ_AP014546.1"/>
</dbReference>
<dbReference type="SUPFAM" id="SSF53955">
    <property type="entry name" value="Lysozyme-like"/>
    <property type="match status" value="1"/>
</dbReference>
<dbReference type="NCBIfam" id="TIGR02282">
    <property type="entry name" value="MltB"/>
    <property type="match status" value="1"/>
</dbReference>
<sequence>MKLNWKMLAAVTLSFCVNSVALGESASGYSGHPEAEKWLKEMESEAFSESYLRSVLSVAIKKDSILKAMNRPAEKRLDWGGYRKLFVQPKRITRGVDFWNKHAETLHRAEQVYGVPAEVIVSIIGIETHYGRNTGNFRALDALATLGFDYPRRATFFQNQLKDLLVLARNENIDVTQLKSSYAGAMGYGQFMPSSFLAYAVDFDRDGKKDLWNNPVDAIGSVANYFVKHGWEPNGVVVSAVALEHALPDDFVNTGEKPDRPLSEWRASGISIDQSHEVHLPAVLLRMKDQDKASYWLGYNNYYVITRYNRSRLYAMAVLQLSEEIKAKKLSK</sequence>
<dbReference type="EC" id="3.2.1.-" evidence="4"/>
<evidence type="ECO:0000256" key="1">
    <source>
        <dbReference type="PIRSR" id="PIRSR611757-1"/>
    </source>
</evidence>
<feature type="chain" id="PRO_5032995615" evidence="2">
    <location>
        <begin position="24"/>
        <end position="332"/>
    </location>
</feature>
<gene>
    <name evidence="4" type="primary">mltB</name>
    <name evidence="4" type="ORF">NEJAP_0506</name>
</gene>
<dbReference type="GO" id="GO:0008933">
    <property type="term" value="F:peptidoglycan lytic transglycosylase activity"/>
    <property type="evidence" value="ECO:0007669"/>
    <property type="project" value="TreeGrafter"/>
</dbReference>
<keyword evidence="2" id="KW-0732">Signal</keyword>
<organism evidence="4 5">
    <name type="scientific">Neptunomonas japonica JAMM 1380</name>
    <dbReference type="NCBI Taxonomy" id="1441457"/>
    <lineage>
        <taxon>Bacteria</taxon>
        <taxon>Pseudomonadati</taxon>
        <taxon>Pseudomonadota</taxon>
        <taxon>Gammaproteobacteria</taxon>
        <taxon>Oceanospirillales</taxon>
        <taxon>Oceanospirillaceae</taxon>
        <taxon>Neptunomonas</taxon>
    </lineage>
</organism>
<dbReference type="InterPro" id="IPR043426">
    <property type="entry name" value="MltB-like"/>
</dbReference>
<dbReference type="CDD" id="cd13399">
    <property type="entry name" value="Slt35-like"/>
    <property type="match status" value="1"/>
</dbReference>
<feature type="domain" description="Transglycosylase SLT" evidence="3">
    <location>
        <begin position="35"/>
        <end position="323"/>
    </location>
</feature>
<name>A0A7R6PF75_9GAMM</name>
<dbReference type="PANTHER" id="PTHR30163:SF9">
    <property type="entry name" value="MEMBRANE-BOUND LYTIC MUREIN TRANSGLYCOSYLASE B"/>
    <property type="match status" value="1"/>
</dbReference>
<dbReference type="PANTHER" id="PTHR30163">
    <property type="entry name" value="MEMBRANE-BOUND LYTIC MUREIN TRANSGLYCOSYLASE B"/>
    <property type="match status" value="1"/>
</dbReference>
<keyword evidence="5" id="KW-1185">Reference proteome</keyword>
<feature type="signal peptide" evidence="2">
    <location>
        <begin position="1"/>
        <end position="23"/>
    </location>
</feature>
<dbReference type="Gene3D" id="1.10.8.350">
    <property type="entry name" value="Bacterial muramidase"/>
    <property type="match status" value="1"/>
</dbReference>
<dbReference type="Pfam" id="PF13406">
    <property type="entry name" value="SLT_2"/>
    <property type="match status" value="1"/>
</dbReference>
<evidence type="ECO:0000313" key="5">
    <source>
        <dbReference type="Proteomes" id="UP000595332"/>
    </source>
</evidence>
<dbReference type="InterPro" id="IPR023346">
    <property type="entry name" value="Lysozyme-like_dom_sf"/>
</dbReference>
<dbReference type="Gene3D" id="1.10.530.10">
    <property type="match status" value="1"/>
</dbReference>
<dbReference type="GO" id="GO:0016798">
    <property type="term" value="F:hydrolase activity, acting on glycosyl bonds"/>
    <property type="evidence" value="ECO:0007669"/>
    <property type="project" value="UniProtKB-KW"/>
</dbReference>
<evidence type="ECO:0000256" key="2">
    <source>
        <dbReference type="SAM" id="SignalP"/>
    </source>
</evidence>
<feature type="active site" evidence="1">
    <location>
        <position position="127"/>
    </location>
</feature>
<proteinExistence type="predicted"/>
<dbReference type="InterPro" id="IPR031304">
    <property type="entry name" value="SLT_2"/>
</dbReference>
<dbReference type="KEGG" id="njp:NEJAP_0506"/>
<reference evidence="4 5" key="1">
    <citation type="journal article" date="2008" name="Int. J. Syst. Evol. Microbiol.">
        <title>Neptunomonas japonica sp. nov., an Osedax japonicus symbiont-like bacterium isolated from sediment adjacent to sperm whale carcasses off Kagoshima, Japan.</title>
        <authorList>
            <person name="Miyazaki M."/>
            <person name="Nogi Y."/>
            <person name="Fujiwara Y."/>
            <person name="Kawato M."/>
            <person name="Kubokawa K."/>
            <person name="Horikoshi K."/>
        </authorList>
    </citation>
    <scope>NUCLEOTIDE SEQUENCE [LARGE SCALE GENOMIC DNA]</scope>
    <source>
        <strain evidence="4 5">JAMM 1380</strain>
    </source>
</reference>
<protein>
    <submittedName>
        <fullName evidence="4">Membrane-bound lytic murein transglycosylase B</fullName>
        <ecNumber evidence="4">3.2.1.-</ecNumber>
    </submittedName>
</protein>
<keyword evidence="4" id="KW-0378">Hydrolase</keyword>
<dbReference type="FunFam" id="1.10.8.350:FF:000001">
    <property type="entry name" value="Lytic murein transglycosylase B"/>
    <property type="match status" value="1"/>
</dbReference>
<evidence type="ECO:0000259" key="3">
    <source>
        <dbReference type="Pfam" id="PF13406"/>
    </source>
</evidence>
<dbReference type="EMBL" id="AP014546">
    <property type="protein sequence ID" value="BBB28463.1"/>
    <property type="molecule type" value="Genomic_DNA"/>
</dbReference>